<feature type="domain" description="KOW" evidence="6">
    <location>
        <begin position="89"/>
        <end position="120"/>
    </location>
</feature>
<dbReference type="GO" id="GO:0019843">
    <property type="term" value="F:rRNA binding"/>
    <property type="evidence" value="ECO:0007669"/>
    <property type="project" value="UniProtKB-KW"/>
</dbReference>
<dbReference type="InterPro" id="IPR038237">
    <property type="entry name" value="Ribosomal_eS4_central_sf"/>
</dbReference>
<dbReference type="GO" id="GO:0006412">
    <property type="term" value="P:translation"/>
    <property type="evidence" value="ECO:0007669"/>
    <property type="project" value="InterPro"/>
</dbReference>
<dbReference type="InterPro" id="IPR014722">
    <property type="entry name" value="Rib_uL2_dom2"/>
</dbReference>
<dbReference type="EMBL" id="NCVQ01000002">
    <property type="protein sequence ID" value="PWZ45494.1"/>
    <property type="molecule type" value="Genomic_DNA"/>
</dbReference>
<dbReference type="PANTHER" id="PTHR11581:SF44">
    <property type="entry name" value="RIBOSOMAL PROTEIN S4E CENTRAL REGION DOMAIN-CONTAINING PROTEIN"/>
    <property type="match status" value="1"/>
</dbReference>
<dbReference type="Proteomes" id="UP000251960">
    <property type="component" value="Chromosome 10"/>
</dbReference>
<dbReference type="Pfam" id="PF00900">
    <property type="entry name" value="Ribosomal_S4e"/>
    <property type="match status" value="1"/>
</dbReference>
<sequence>MGPDEMGKVTITAKPGVKLEILDGAVIGNKFKLYKVRSVQFGQKGIPYLNTYDGRTICYPDPLIKANDTIKIDLEANKITDFIKFDVSNVVMVTGGRNTGHVGVIKNREKHKGSFETIHVLLGAFCYV</sequence>
<proteinExistence type="inferred from homology"/>
<dbReference type="Gene3D" id="2.30.30.30">
    <property type="match status" value="1"/>
</dbReference>
<evidence type="ECO:0000259" key="7">
    <source>
        <dbReference type="Pfam" id="PF00900"/>
    </source>
</evidence>
<dbReference type="InterPro" id="IPR005824">
    <property type="entry name" value="KOW"/>
</dbReference>
<evidence type="ECO:0000256" key="4">
    <source>
        <dbReference type="ARBA" id="ARBA00022980"/>
    </source>
</evidence>
<dbReference type="Gene3D" id="2.40.50.740">
    <property type="match status" value="1"/>
</dbReference>
<dbReference type="FunFam" id="2.40.50.740:FF:000001">
    <property type="entry name" value="40S ribosomal protein S4"/>
    <property type="match status" value="1"/>
</dbReference>
<evidence type="ECO:0000256" key="5">
    <source>
        <dbReference type="ARBA" id="ARBA00023274"/>
    </source>
</evidence>
<dbReference type="GO" id="GO:1990904">
    <property type="term" value="C:ribonucleoprotein complex"/>
    <property type="evidence" value="ECO:0007669"/>
    <property type="project" value="UniProtKB-KW"/>
</dbReference>
<dbReference type="Pfam" id="PF00467">
    <property type="entry name" value="KOW"/>
    <property type="match status" value="1"/>
</dbReference>
<feature type="domain" description="Small ribosomal subunit protein eS4 central region" evidence="7">
    <location>
        <begin position="30"/>
        <end position="79"/>
    </location>
</feature>
<evidence type="ECO:0000256" key="2">
    <source>
        <dbReference type="ARBA" id="ARBA00022730"/>
    </source>
</evidence>
<evidence type="ECO:0000259" key="6">
    <source>
        <dbReference type="Pfam" id="PF00467"/>
    </source>
</evidence>
<name>A0A3L6GAE5_MAIZE</name>
<evidence type="ECO:0000313" key="9">
    <source>
        <dbReference type="Proteomes" id="UP000251960"/>
    </source>
</evidence>
<dbReference type="ExpressionAtlas" id="A0A3L6GAE5">
    <property type="expression patterns" value="baseline"/>
</dbReference>
<keyword evidence="2" id="KW-0699">rRNA-binding</keyword>
<dbReference type="CDD" id="cd06087">
    <property type="entry name" value="KOW_RPS4"/>
    <property type="match status" value="1"/>
</dbReference>
<protein>
    <submittedName>
        <fullName evidence="8">40S ribosomal protein S4</fullName>
    </submittedName>
</protein>
<evidence type="ECO:0000256" key="3">
    <source>
        <dbReference type="ARBA" id="ARBA00022884"/>
    </source>
</evidence>
<dbReference type="GO" id="GO:0003735">
    <property type="term" value="F:structural constituent of ribosome"/>
    <property type="evidence" value="ECO:0007669"/>
    <property type="project" value="InterPro"/>
</dbReference>
<reference evidence="8 9" key="1">
    <citation type="journal article" date="2018" name="Nat. Genet.">
        <title>Extensive intraspecific gene order and gene structural variations between Mo17 and other maize genomes.</title>
        <authorList>
            <person name="Sun S."/>
            <person name="Zhou Y."/>
            <person name="Chen J."/>
            <person name="Shi J."/>
            <person name="Zhao H."/>
            <person name="Zhao H."/>
            <person name="Song W."/>
            <person name="Zhang M."/>
            <person name="Cui Y."/>
            <person name="Dong X."/>
            <person name="Liu H."/>
            <person name="Ma X."/>
            <person name="Jiao Y."/>
            <person name="Wang B."/>
            <person name="Wei X."/>
            <person name="Stein J.C."/>
            <person name="Glaubitz J.C."/>
            <person name="Lu F."/>
            <person name="Yu G."/>
            <person name="Liang C."/>
            <person name="Fengler K."/>
            <person name="Li B."/>
            <person name="Rafalski A."/>
            <person name="Schnable P.S."/>
            <person name="Ware D.H."/>
            <person name="Buckler E.S."/>
            <person name="Lai J."/>
        </authorList>
    </citation>
    <scope>NUCLEOTIDE SEQUENCE [LARGE SCALE GENOMIC DNA]</scope>
    <source>
        <strain evidence="9">cv. Missouri 17</strain>
        <tissue evidence="8">Seedling</tissue>
    </source>
</reference>
<keyword evidence="5" id="KW-0687">Ribonucleoprotein</keyword>
<accession>A0A3L6GAE5</accession>
<gene>
    <name evidence="8" type="primary">RPS4_14</name>
    <name evidence="8" type="ORF">Zm00014a_010278</name>
</gene>
<organism evidence="8 9">
    <name type="scientific">Zea mays</name>
    <name type="common">Maize</name>
    <dbReference type="NCBI Taxonomy" id="4577"/>
    <lineage>
        <taxon>Eukaryota</taxon>
        <taxon>Viridiplantae</taxon>
        <taxon>Streptophyta</taxon>
        <taxon>Embryophyta</taxon>
        <taxon>Tracheophyta</taxon>
        <taxon>Spermatophyta</taxon>
        <taxon>Magnoliopsida</taxon>
        <taxon>Liliopsida</taxon>
        <taxon>Poales</taxon>
        <taxon>Poaceae</taxon>
        <taxon>PACMAD clade</taxon>
        <taxon>Panicoideae</taxon>
        <taxon>Andropogonodae</taxon>
        <taxon>Andropogoneae</taxon>
        <taxon>Tripsacinae</taxon>
        <taxon>Zea</taxon>
    </lineage>
</organism>
<dbReference type="InterPro" id="IPR000876">
    <property type="entry name" value="Ribosomal_eS4"/>
</dbReference>
<dbReference type="GO" id="GO:0005840">
    <property type="term" value="C:ribosome"/>
    <property type="evidence" value="ECO:0007669"/>
    <property type="project" value="UniProtKB-KW"/>
</dbReference>
<dbReference type="AlphaFoldDB" id="A0A3L6GAE5"/>
<dbReference type="PANTHER" id="PTHR11581">
    <property type="entry name" value="30S/40S RIBOSOMAL PROTEIN S4"/>
    <property type="match status" value="1"/>
</dbReference>
<evidence type="ECO:0000256" key="1">
    <source>
        <dbReference type="ARBA" id="ARBA00007500"/>
    </source>
</evidence>
<dbReference type="InterPro" id="IPR013845">
    <property type="entry name" value="Ribosomal_eS4_central_region"/>
</dbReference>
<evidence type="ECO:0000313" key="8">
    <source>
        <dbReference type="EMBL" id="PWZ45494.1"/>
    </source>
</evidence>
<dbReference type="InterPro" id="IPR041982">
    <property type="entry name" value="Ribosomal_eS4_KOW"/>
</dbReference>
<keyword evidence="4 8" id="KW-0689">Ribosomal protein</keyword>
<comment type="similarity">
    <text evidence="1">Belongs to the eukaryotic ribosomal protein eS4 family.</text>
</comment>
<dbReference type="FunFam" id="2.30.30.30:FF:000031">
    <property type="entry name" value="40S ribosomal protein S4-3"/>
    <property type="match status" value="1"/>
</dbReference>
<keyword evidence="3" id="KW-0694">RNA-binding</keyword>
<comment type="caution">
    <text evidence="8">The sequence shown here is derived from an EMBL/GenBank/DDBJ whole genome shotgun (WGS) entry which is preliminary data.</text>
</comment>